<proteinExistence type="predicted"/>
<gene>
    <name evidence="2" type="ORF">SDC9_145267</name>
</gene>
<comment type="caution">
    <text evidence="2">The sequence shown here is derived from an EMBL/GenBank/DDBJ whole genome shotgun (WGS) entry which is preliminary data.</text>
</comment>
<keyword evidence="1" id="KW-1133">Transmembrane helix</keyword>
<accession>A0A645E908</accession>
<evidence type="ECO:0000256" key="1">
    <source>
        <dbReference type="SAM" id="Phobius"/>
    </source>
</evidence>
<keyword evidence="1" id="KW-0472">Membrane</keyword>
<protein>
    <submittedName>
        <fullName evidence="2">Uncharacterized protein</fullName>
    </submittedName>
</protein>
<evidence type="ECO:0000313" key="2">
    <source>
        <dbReference type="EMBL" id="MPM98086.1"/>
    </source>
</evidence>
<sequence length="197" mass="23681">MDWINIANLTIDTLLWITTIILGVFVYIQTNRNTNKQIETDQKIADMQKEMHDKDLKASMLEKRMECYEFIHKVFRKFFDISDSSPYYIYHNSSFYELLDKLSFKYDYLLEFHLYEGKISGIYTQDIIKLFGETFLKLQEIYEDILLFKFNCEGMKDCDINIDKDMTELKTKIIKCSKEIKYNCEILFDLMISEMKV</sequence>
<reference evidence="2" key="1">
    <citation type="submission" date="2019-08" db="EMBL/GenBank/DDBJ databases">
        <authorList>
            <person name="Kucharzyk K."/>
            <person name="Murdoch R.W."/>
            <person name="Higgins S."/>
            <person name="Loffler F."/>
        </authorList>
    </citation>
    <scope>NUCLEOTIDE SEQUENCE</scope>
</reference>
<dbReference type="AlphaFoldDB" id="A0A645E908"/>
<feature type="transmembrane region" description="Helical" evidence="1">
    <location>
        <begin position="6"/>
        <end position="28"/>
    </location>
</feature>
<organism evidence="2">
    <name type="scientific">bioreactor metagenome</name>
    <dbReference type="NCBI Taxonomy" id="1076179"/>
    <lineage>
        <taxon>unclassified sequences</taxon>
        <taxon>metagenomes</taxon>
        <taxon>ecological metagenomes</taxon>
    </lineage>
</organism>
<name>A0A645E908_9ZZZZ</name>
<keyword evidence="1" id="KW-0812">Transmembrane</keyword>
<dbReference type="EMBL" id="VSSQ01044274">
    <property type="protein sequence ID" value="MPM98086.1"/>
    <property type="molecule type" value="Genomic_DNA"/>
</dbReference>